<organism evidence="3 4">
    <name type="scientific">Nesterenkonia halobia</name>
    <dbReference type="NCBI Taxonomy" id="37922"/>
    <lineage>
        <taxon>Bacteria</taxon>
        <taxon>Bacillati</taxon>
        <taxon>Actinomycetota</taxon>
        <taxon>Actinomycetes</taxon>
        <taxon>Micrococcales</taxon>
        <taxon>Micrococcaceae</taxon>
        <taxon>Nesterenkonia</taxon>
    </lineage>
</organism>
<dbReference type="Gene3D" id="3.40.50.1820">
    <property type="entry name" value="alpha/beta hydrolase"/>
    <property type="match status" value="1"/>
</dbReference>
<dbReference type="PANTHER" id="PTHR43433">
    <property type="entry name" value="HYDROLASE, ALPHA/BETA FOLD FAMILY PROTEIN"/>
    <property type="match status" value="1"/>
</dbReference>
<dbReference type="Pfam" id="PF00561">
    <property type="entry name" value="Abhydrolase_1"/>
    <property type="match status" value="1"/>
</dbReference>
<dbReference type="EMBL" id="BAAAYG010000003">
    <property type="protein sequence ID" value="GAA3282110.1"/>
    <property type="molecule type" value="Genomic_DNA"/>
</dbReference>
<evidence type="ECO:0000256" key="1">
    <source>
        <dbReference type="SAM" id="MobiDB-lite"/>
    </source>
</evidence>
<evidence type="ECO:0000259" key="2">
    <source>
        <dbReference type="Pfam" id="PF00561"/>
    </source>
</evidence>
<gene>
    <name evidence="3" type="ORF">GCM10020260_08650</name>
</gene>
<feature type="region of interest" description="Disordered" evidence="1">
    <location>
        <begin position="262"/>
        <end position="303"/>
    </location>
</feature>
<feature type="domain" description="AB hydrolase-1" evidence="2">
    <location>
        <begin position="32"/>
        <end position="246"/>
    </location>
</feature>
<evidence type="ECO:0000313" key="3">
    <source>
        <dbReference type="EMBL" id="GAA3282110.1"/>
    </source>
</evidence>
<keyword evidence="4" id="KW-1185">Reference proteome</keyword>
<dbReference type="Proteomes" id="UP001501736">
    <property type="component" value="Unassembled WGS sequence"/>
</dbReference>
<feature type="compositionally biased region" description="Low complexity" evidence="1">
    <location>
        <begin position="269"/>
        <end position="289"/>
    </location>
</feature>
<dbReference type="InterPro" id="IPR050471">
    <property type="entry name" value="AB_hydrolase"/>
</dbReference>
<comment type="caution">
    <text evidence="3">The sequence shown here is derived from an EMBL/GenBank/DDBJ whole genome shotgun (WGS) entry which is preliminary data.</text>
</comment>
<accession>A0ABP6R9Z6</accession>
<keyword evidence="3" id="KW-0378">Hydrolase</keyword>
<name>A0ABP6R9Z6_9MICC</name>
<proteinExistence type="predicted"/>
<dbReference type="PANTHER" id="PTHR43433:SF5">
    <property type="entry name" value="AB HYDROLASE-1 DOMAIN-CONTAINING PROTEIN"/>
    <property type="match status" value="1"/>
</dbReference>
<dbReference type="InterPro" id="IPR029058">
    <property type="entry name" value="AB_hydrolase_fold"/>
</dbReference>
<evidence type="ECO:0000313" key="4">
    <source>
        <dbReference type="Proteomes" id="UP001501736"/>
    </source>
</evidence>
<reference evidence="4" key="1">
    <citation type="journal article" date="2019" name="Int. J. Syst. Evol. Microbiol.">
        <title>The Global Catalogue of Microorganisms (GCM) 10K type strain sequencing project: providing services to taxonomists for standard genome sequencing and annotation.</title>
        <authorList>
            <consortium name="The Broad Institute Genomics Platform"/>
            <consortium name="The Broad Institute Genome Sequencing Center for Infectious Disease"/>
            <person name="Wu L."/>
            <person name="Ma J."/>
        </authorList>
    </citation>
    <scope>NUCLEOTIDE SEQUENCE [LARGE SCALE GENOMIC DNA]</scope>
    <source>
        <strain evidence="4">JCM 11483</strain>
    </source>
</reference>
<dbReference type="GO" id="GO:0016787">
    <property type="term" value="F:hydrolase activity"/>
    <property type="evidence" value="ECO:0007669"/>
    <property type="project" value="UniProtKB-KW"/>
</dbReference>
<sequence>METISVDGATLACELSRPARGAGGAGGEHLAPVVQLHGLTSCTARAGESGLDMAGQLVERRVLRCDARAHGASTGRPVAADHTWPRLAEDLLTVLETMLPGEAVHAVGPSMGAATLLHAALAEPECFASLTLLIPPTAWETRAAQAEQYRRTAAVVESRGVDSFVRARAQTAAPPALAGRPRREQPAVPAELLGSVLRGAADSDLPDPERIAALEIPTLLLAWTEDPAHPVATAERLHELLEDSRLAVAATPEQLDAWPARAAEHAAAHEPGAPPSSSASGGPRAAGRALHSPSGAGAASWRG</sequence>
<dbReference type="SUPFAM" id="SSF53474">
    <property type="entry name" value="alpha/beta-Hydrolases"/>
    <property type="match status" value="1"/>
</dbReference>
<dbReference type="InterPro" id="IPR000073">
    <property type="entry name" value="AB_hydrolase_1"/>
</dbReference>
<protein>
    <submittedName>
        <fullName evidence="3">Alpha/beta hydrolase</fullName>
    </submittedName>
</protein>